<dbReference type="Gene3D" id="3.40.50.150">
    <property type="entry name" value="Vaccinia Virus protein VP39"/>
    <property type="match status" value="1"/>
</dbReference>
<reference evidence="2" key="1">
    <citation type="submission" date="2020-11" db="EMBL/GenBank/DDBJ databases">
        <title>Carbohydrate-dependent, anaerobic sulfur respiration: A novel catabolism in halophilic archaea.</title>
        <authorList>
            <person name="Sorokin D.Y."/>
            <person name="Messina E."/>
            <person name="Smedile F."/>
            <person name="La Cono V."/>
            <person name="Hallsworth J.E."/>
            <person name="Yakimov M.M."/>
        </authorList>
    </citation>
    <scope>NUCLEOTIDE SEQUENCE</scope>
    <source>
        <strain evidence="2">AArc-S</strain>
    </source>
</reference>
<evidence type="ECO:0000313" key="3">
    <source>
        <dbReference type="Proteomes" id="UP000663586"/>
    </source>
</evidence>
<sequence length="218" mass="24893">MTEEPSHPLFAAIYDPVTWLAERTILHPHRAYLTRDLDGRVLDLGTGTGAMFPYFTEEPASSQTVELHAVEPDTHMRKRAQRRAEKLDRDIEIRSARAESLPYPNDSFDIVIGSMVFCTIPDVETAISEVVRVLKPGGEFRFLEHVAADGWRRRVQGLIAPLWYRTAGGCHLTRRTTSVFTNQEMLDVIEIERMSIGITPVRPFVRGRLCHRRVTDDH</sequence>
<dbReference type="CDD" id="cd02440">
    <property type="entry name" value="AdoMet_MTases"/>
    <property type="match status" value="1"/>
</dbReference>
<keyword evidence="3" id="KW-1185">Reference proteome</keyword>
<accession>A0A897MP37</accession>
<dbReference type="AlphaFoldDB" id="A0A897MP37"/>
<dbReference type="Proteomes" id="UP000663586">
    <property type="component" value="Chromosome"/>
</dbReference>
<dbReference type="InterPro" id="IPR029063">
    <property type="entry name" value="SAM-dependent_MTases_sf"/>
</dbReference>
<feature type="domain" description="Methyltransferase type 11" evidence="1">
    <location>
        <begin position="42"/>
        <end position="141"/>
    </location>
</feature>
<dbReference type="Pfam" id="PF08241">
    <property type="entry name" value="Methyltransf_11"/>
    <property type="match status" value="1"/>
</dbReference>
<dbReference type="RefSeq" id="WP_238479506.1">
    <property type="nucleotide sequence ID" value="NZ_CP064786.1"/>
</dbReference>
<proteinExistence type="predicted"/>
<dbReference type="GO" id="GO:0008757">
    <property type="term" value="F:S-adenosylmethionine-dependent methyltransferase activity"/>
    <property type="evidence" value="ECO:0007669"/>
    <property type="project" value="InterPro"/>
</dbReference>
<dbReference type="GeneID" id="70684519"/>
<organism evidence="2 3">
    <name type="scientific">Natranaeroarchaeum sulfidigenes</name>
    <dbReference type="NCBI Taxonomy" id="2784880"/>
    <lineage>
        <taxon>Archaea</taxon>
        <taxon>Methanobacteriati</taxon>
        <taxon>Methanobacteriota</taxon>
        <taxon>Stenosarchaea group</taxon>
        <taxon>Halobacteria</taxon>
        <taxon>Halobacteriales</taxon>
        <taxon>Natronoarchaeaceae</taxon>
        <taxon>Natranaeroarchaeum</taxon>
    </lineage>
</organism>
<dbReference type="InterPro" id="IPR052356">
    <property type="entry name" value="Thiol_S-MT"/>
</dbReference>
<gene>
    <name evidence="2" type="ORF">AArcS_1135</name>
</gene>
<protein>
    <submittedName>
        <fullName evidence="2">SAM-dependent methyltransferase</fullName>
    </submittedName>
</protein>
<dbReference type="EMBL" id="CP064786">
    <property type="protein sequence ID" value="QSG02354.1"/>
    <property type="molecule type" value="Genomic_DNA"/>
</dbReference>
<dbReference type="PANTHER" id="PTHR45036">
    <property type="entry name" value="METHYLTRANSFERASE LIKE 7B"/>
    <property type="match status" value="1"/>
</dbReference>
<evidence type="ECO:0000313" key="2">
    <source>
        <dbReference type="EMBL" id="QSG02354.1"/>
    </source>
</evidence>
<dbReference type="PANTHER" id="PTHR45036:SF1">
    <property type="entry name" value="METHYLTRANSFERASE LIKE 7A"/>
    <property type="match status" value="1"/>
</dbReference>
<dbReference type="KEGG" id="hara:AArcS_1135"/>
<name>A0A897MP37_9EURY</name>
<dbReference type="InterPro" id="IPR013216">
    <property type="entry name" value="Methyltransf_11"/>
</dbReference>
<keyword evidence="2" id="KW-0489">Methyltransferase</keyword>
<evidence type="ECO:0000259" key="1">
    <source>
        <dbReference type="Pfam" id="PF08241"/>
    </source>
</evidence>
<keyword evidence="2" id="KW-0808">Transferase</keyword>
<dbReference type="SUPFAM" id="SSF53335">
    <property type="entry name" value="S-adenosyl-L-methionine-dependent methyltransferases"/>
    <property type="match status" value="1"/>
</dbReference>
<dbReference type="GO" id="GO:0032259">
    <property type="term" value="P:methylation"/>
    <property type="evidence" value="ECO:0007669"/>
    <property type="project" value="UniProtKB-KW"/>
</dbReference>